<evidence type="ECO:0000256" key="13">
    <source>
        <dbReference type="ARBA" id="ARBA00022989"/>
    </source>
</evidence>
<evidence type="ECO:0000313" key="25">
    <source>
        <dbReference type="EMBL" id="QDW75812.1"/>
    </source>
</evidence>
<comment type="catalytic activity">
    <reaction evidence="20">
        <text>a plastoquinone + NADH + (n+1) H(+)(in) = a plastoquinol + NAD(+) + n H(+)(out)</text>
        <dbReference type="Rhea" id="RHEA:42608"/>
        <dbReference type="Rhea" id="RHEA-COMP:9561"/>
        <dbReference type="Rhea" id="RHEA-COMP:9562"/>
        <dbReference type="ChEBI" id="CHEBI:15378"/>
        <dbReference type="ChEBI" id="CHEBI:17757"/>
        <dbReference type="ChEBI" id="CHEBI:57540"/>
        <dbReference type="ChEBI" id="CHEBI:57945"/>
        <dbReference type="ChEBI" id="CHEBI:62192"/>
    </reaction>
</comment>
<keyword evidence="12" id="KW-1278">Translocase</keyword>
<evidence type="ECO:0000256" key="8">
    <source>
        <dbReference type="ARBA" id="ARBA00022692"/>
    </source>
</evidence>
<evidence type="ECO:0000256" key="14">
    <source>
        <dbReference type="ARBA" id="ARBA00023027"/>
    </source>
</evidence>
<evidence type="ECO:0000256" key="7">
    <source>
        <dbReference type="ARBA" id="ARBA00022528"/>
    </source>
</evidence>
<feature type="transmembrane region" description="Helical" evidence="21">
    <location>
        <begin position="394"/>
        <end position="413"/>
    </location>
</feature>
<evidence type="ECO:0000256" key="4">
    <source>
        <dbReference type="ARBA" id="ARBA00011199"/>
    </source>
</evidence>
<feature type="transmembrane region" description="Helical" evidence="21">
    <location>
        <begin position="146"/>
        <end position="167"/>
    </location>
</feature>
<dbReference type="PRINTS" id="PR01435">
    <property type="entry name" value="NPOXDRDTASE5"/>
</dbReference>
<dbReference type="GO" id="GO:0009535">
    <property type="term" value="C:chloroplast thylakoid membrane"/>
    <property type="evidence" value="ECO:0007669"/>
    <property type="project" value="UniProtKB-SubCell"/>
</dbReference>
<dbReference type="Pfam" id="PF00662">
    <property type="entry name" value="Proton_antipo_N"/>
    <property type="match status" value="1"/>
</dbReference>
<dbReference type="Pfam" id="PF00361">
    <property type="entry name" value="Proton_antipo_M"/>
    <property type="match status" value="1"/>
</dbReference>
<dbReference type="InterPro" id="IPR001750">
    <property type="entry name" value="ND/Mrp_TM"/>
</dbReference>
<dbReference type="NCBIfam" id="TIGR01974">
    <property type="entry name" value="NDH_I_L"/>
    <property type="match status" value="1"/>
</dbReference>
<evidence type="ECO:0000256" key="19">
    <source>
        <dbReference type="ARBA" id="ARBA00047726"/>
    </source>
</evidence>
<dbReference type="InterPro" id="IPR002128">
    <property type="entry name" value="NADH_UbQ_OxRdtase_chlpt_su5_C"/>
</dbReference>
<evidence type="ECO:0000256" key="9">
    <source>
        <dbReference type="ARBA" id="ARBA00022719"/>
    </source>
</evidence>
<keyword evidence="9" id="KW-0874">Quinone</keyword>
<reference evidence="25" key="1">
    <citation type="journal article" date="2019" name="Mitochondrial DNA Part B Resour">
        <title>The plastid genome of Klainedoxa gabonensis Pierre ex Engl. (Malpighiales).</title>
        <authorList>
            <person name="Jin D.-M."/>
            <person name="Gan L."/>
            <person name="Jin J.-J."/>
            <person name="Yi T.-S."/>
        </authorList>
    </citation>
    <scope>NUCLEOTIDE SEQUENCE</scope>
</reference>
<feature type="transmembrane region" description="Helical" evidence="21">
    <location>
        <begin position="12"/>
        <end position="34"/>
    </location>
</feature>
<keyword evidence="8 21" id="KW-0812">Transmembrane</keyword>
<keyword evidence="10" id="KW-0521">NADP</keyword>
<dbReference type="GO" id="GO:0003954">
    <property type="term" value="F:NADH dehydrogenase activity"/>
    <property type="evidence" value="ECO:0007669"/>
    <property type="project" value="TreeGrafter"/>
</dbReference>
<comment type="subcellular location">
    <subcellularLocation>
        <location evidence="2">Plastid</location>
        <location evidence="2">Chloroplast thylakoid membrane</location>
        <topology evidence="2">Multi-pass membrane protein</topology>
    </subcellularLocation>
</comment>
<keyword evidence="13 21" id="KW-1133">Transmembrane helix</keyword>
<evidence type="ECO:0000256" key="16">
    <source>
        <dbReference type="ARBA" id="ARBA00023136"/>
    </source>
</evidence>
<dbReference type="GO" id="GO:0042773">
    <property type="term" value="P:ATP synthesis coupled electron transport"/>
    <property type="evidence" value="ECO:0007669"/>
    <property type="project" value="InterPro"/>
</dbReference>
<dbReference type="PANTHER" id="PTHR42829">
    <property type="entry name" value="NADH-UBIQUINONE OXIDOREDUCTASE CHAIN 5"/>
    <property type="match status" value="1"/>
</dbReference>
<dbReference type="Pfam" id="PF01010">
    <property type="entry name" value="Proton_antipo_C"/>
    <property type="match status" value="1"/>
</dbReference>
<evidence type="ECO:0000256" key="3">
    <source>
        <dbReference type="ARBA" id="ARBA00008200"/>
    </source>
</evidence>
<sequence>MEHITYQYSWIIPFVTLPVPVLIGGGLLLFPAALEKLRRMRAFPNVLLLSIIMIFSTDFSIQQINNSSIYQYLWSWTINNDFSLEFGYLIDPLTSILLILITSIGILVLIYSDNYMSHDQSYLRFFAYMSFFTTSMLGLVTSSNLIQIYIFWELVGMCSYLLIGFWFTRPIASNACQKAFLTNRVGDFGLLLGILGLYSITGSFEFRDLFEIFNKLIYNNEVNSLFLILCAFLLFSGAIAKSAQFPLHVWLPDAMEGPTPISALIHAATMVAAGIFLIARLFPLFGIIPYIMNLIALIGIITVLLGATLALAQKDIKRSLAYSTMSQLGYMMLALGIGSYRAALFHLITHAYSKALLFLGSGSIIHSMEFIVGYSPDKSQNMVLMGGLLKHVPITKTAFLLGTLSLCGIPPLACFWSKDEILNDSWFYSPIFAIIACFTAGLTAFYMFRVYLLIFEGHLNVHFQNFSGKKNSSFYSISLWGKERSKMLKKKKKFVY</sequence>
<dbReference type="InterPro" id="IPR018393">
    <property type="entry name" value="NADHpl_OxRdtase_5_subgr"/>
</dbReference>
<dbReference type="GO" id="GO:0048038">
    <property type="term" value="F:quinone binding"/>
    <property type="evidence" value="ECO:0007669"/>
    <property type="project" value="UniProtKB-KW"/>
</dbReference>
<dbReference type="InterPro" id="IPR001516">
    <property type="entry name" value="Proton_antipo_N"/>
</dbReference>
<evidence type="ECO:0000256" key="1">
    <source>
        <dbReference type="ARBA" id="ARBA00004059"/>
    </source>
</evidence>
<keyword evidence="14" id="KW-0520">NAD</keyword>
<feature type="domain" description="NADH-Ubiquinone oxidoreductase (complex I) chain 5 N-terminal" evidence="23">
    <location>
        <begin position="76"/>
        <end position="126"/>
    </location>
</feature>
<dbReference type="InterPro" id="IPR003945">
    <property type="entry name" value="NU5C-like"/>
</dbReference>
<feature type="transmembrane region" description="Helical" evidence="21">
    <location>
        <begin position="46"/>
        <end position="66"/>
    </location>
</feature>
<keyword evidence="25" id="KW-0934">Plastid</keyword>
<organism evidence="25">
    <name type="scientific">Klainedoxa gabonensis</name>
    <name type="common">Mututtu tree</name>
    <dbReference type="NCBI Taxonomy" id="289639"/>
    <lineage>
        <taxon>Eukaryota</taxon>
        <taxon>Viridiplantae</taxon>
        <taxon>Streptophyta</taxon>
        <taxon>Embryophyta</taxon>
        <taxon>Tracheophyta</taxon>
        <taxon>Spermatophyta</taxon>
        <taxon>Magnoliopsida</taxon>
        <taxon>eudicotyledons</taxon>
        <taxon>Gunneridae</taxon>
        <taxon>Pentapetalae</taxon>
        <taxon>rosids</taxon>
        <taxon>fabids</taxon>
        <taxon>Malpighiales</taxon>
        <taxon>Irvingiaceae</taxon>
        <taxon>Klainedoxa</taxon>
    </lineage>
</organism>
<reference evidence="25" key="2">
    <citation type="submission" date="2019-04" db="EMBL/GenBank/DDBJ databases">
        <authorList>
            <person name="Jin D."/>
            <person name="Gan L."/>
            <person name="Jin J."/>
            <person name="Yi T."/>
        </authorList>
    </citation>
    <scope>NUCLEOTIDE SEQUENCE</scope>
</reference>
<feature type="domain" description="NADH:ubiquinone/plastoquinone oxidoreductase chloroplast chain 5 C-terminal" evidence="24">
    <location>
        <begin position="449"/>
        <end position="494"/>
    </location>
</feature>
<evidence type="ECO:0000256" key="5">
    <source>
        <dbReference type="ARBA" id="ARBA00018648"/>
    </source>
</evidence>
<feature type="transmembrane region" description="Helical" evidence="21">
    <location>
        <begin position="287"/>
        <end position="307"/>
    </location>
</feature>
<evidence type="ECO:0000256" key="11">
    <source>
        <dbReference type="ARBA" id="ARBA00022957"/>
    </source>
</evidence>
<evidence type="ECO:0000259" key="24">
    <source>
        <dbReference type="Pfam" id="PF01010"/>
    </source>
</evidence>
<dbReference type="GO" id="GO:0015990">
    <property type="term" value="P:electron transport coupled proton transport"/>
    <property type="evidence" value="ECO:0007669"/>
    <property type="project" value="TreeGrafter"/>
</dbReference>
<keyword evidence="7" id="KW-0150">Chloroplast</keyword>
<dbReference type="GO" id="GO:0008137">
    <property type="term" value="F:NADH dehydrogenase (ubiquinone) activity"/>
    <property type="evidence" value="ECO:0007669"/>
    <property type="project" value="InterPro"/>
</dbReference>
<feature type="transmembrane region" description="Helical" evidence="21">
    <location>
        <begin position="425"/>
        <end position="448"/>
    </location>
</feature>
<feature type="transmembrane region" description="Helical" evidence="21">
    <location>
        <begin position="188"/>
        <end position="204"/>
    </location>
</feature>
<feature type="transmembrane region" description="Helical" evidence="21">
    <location>
        <begin position="122"/>
        <end position="140"/>
    </location>
</feature>
<evidence type="ECO:0000259" key="23">
    <source>
        <dbReference type="Pfam" id="PF00662"/>
    </source>
</evidence>
<dbReference type="PANTHER" id="PTHR42829:SF2">
    <property type="entry name" value="NADH-UBIQUINONE OXIDOREDUCTASE CHAIN 5"/>
    <property type="match status" value="1"/>
</dbReference>
<evidence type="ECO:0000256" key="2">
    <source>
        <dbReference type="ARBA" id="ARBA00004454"/>
    </source>
</evidence>
<gene>
    <name evidence="25" type="primary">ndhF</name>
</gene>
<comment type="catalytic activity">
    <reaction evidence="19">
        <text>a plastoquinone + NADPH + (n+1) H(+)(in) = a plastoquinol + NADP(+) + n H(+)(out)</text>
        <dbReference type="Rhea" id="RHEA:42612"/>
        <dbReference type="Rhea" id="RHEA-COMP:9561"/>
        <dbReference type="Rhea" id="RHEA-COMP:9562"/>
        <dbReference type="ChEBI" id="CHEBI:15378"/>
        <dbReference type="ChEBI" id="CHEBI:17757"/>
        <dbReference type="ChEBI" id="CHEBI:57783"/>
        <dbReference type="ChEBI" id="CHEBI:58349"/>
        <dbReference type="ChEBI" id="CHEBI:62192"/>
    </reaction>
</comment>
<evidence type="ECO:0000256" key="20">
    <source>
        <dbReference type="ARBA" id="ARBA00048026"/>
    </source>
</evidence>
<dbReference type="RefSeq" id="YP_009687065.1">
    <property type="nucleotide sequence ID" value="NC_044475.1"/>
</dbReference>
<feature type="transmembrane region" description="Helical" evidence="21">
    <location>
        <begin position="86"/>
        <end position="110"/>
    </location>
</feature>
<comment type="similarity">
    <text evidence="3">Belongs to the complex I subunit 5 family.</text>
</comment>
<feature type="transmembrane region" description="Helical" evidence="21">
    <location>
        <begin position="328"/>
        <end position="349"/>
    </location>
</feature>
<evidence type="ECO:0000256" key="10">
    <source>
        <dbReference type="ARBA" id="ARBA00022857"/>
    </source>
</evidence>
<accession>A0A5B8GBI9</accession>
<keyword evidence="15" id="KW-0793">Thylakoid</keyword>
<proteinExistence type="inferred from homology"/>
<keyword evidence="16 21" id="KW-0472">Membrane</keyword>
<evidence type="ECO:0000256" key="12">
    <source>
        <dbReference type="ARBA" id="ARBA00022967"/>
    </source>
</evidence>
<feature type="transmembrane region" description="Helical" evidence="21">
    <location>
        <begin position="355"/>
        <end position="374"/>
    </location>
</feature>
<evidence type="ECO:0000256" key="17">
    <source>
        <dbReference type="ARBA" id="ARBA00029876"/>
    </source>
</evidence>
<dbReference type="AlphaFoldDB" id="A0A5B8GBI9"/>
<evidence type="ECO:0000256" key="21">
    <source>
        <dbReference type="SAM" id="Phobius"/>
    </source>
</evidence>
<evidence type="ECO:0000256" key="15">
    <source>
        <dbReference type="ARBA" id="ARBA00023078"/>
    </source>
</evidence>
<evidence type="ECO:0000256" key="6">
    <source>
        <dbReference type="ARBA" id="ARBA00022448"/>
    </source>
</evidence>
<feature type="transmembrane region" description="Helical" evidence="21">
    <location>
        <begin position="224"/>
        <end position="240"/>
    </location>
</feature>
<keyword evidence="11" id="KW-0618">Plastoquinone</keyword>
<dbReference type="GeneID" id="41662130"/>
<evidence type="ECO:0000259" key="22">
    <source>
        <dbReference type="Pfam" id="PF00361"/>
    </source>
</evidence>
<feature type="domain" description="NADH:quinone oxidoreductase/Mrp antiporter transmembrane" evidence="22">
    <location>
        <begin position="142"/>
        <end position="443"/>
    </location>
</feature>
<feature type="transmembrane region" description="Helical" evidence="21">
    <location>
        <begin position="261"/>
        <end position="281"/>
    </location>
</feature>
<geneLocation type="plastid" evidence="25"/>
<protein>
    <recommendedName>
        <fullName evidence="5">NAD(P)H-quinone oxidoreductase subunit 5, chloroplastic</fullName>
    </recommendedName>
    <alternativeName>
        <fullName evidence="18">NAD(P)H dehydrogenase subunit 5</fullName>
    </alternativeName>
    <alternativeName>
        <fullName evidence="17">NADH-plastoquinone oxidoreductase subunit 5</fullName>
    </alternativeName>
</protein>
<comment type="subunit">
    <text evidence="4">NDH is composed of at least 16 different subunits, 5 of which are encoded in the nucleus.</text>
</comment>
<dbReference type="PRINTS" id="PR01434">
    <property type="entry name" value="NADHDHGNASE5"/>
</dbReference>
<dbReference type="EMBL" id="MK814480">
    <property type="protein sequence ID" value="QDW75812.1"/>
    <property type="molecule type" value="Genomic_DNA"/>
</dbReference>
<keyword evidence="6" id="KW-0813">Transport</keyword>
<name>A0A5B8GBI9_KLAGA</name>
<comment type="function">
    <text evidence="1">NDH shuttles electrons from NAD(P)H:plastoquinone, via FMN and iron-sulfur (Fe-S) centers, to quinones in the photosynthetic chain and possibly in a chloroplast respiratory chain. The immediate electron acceptor for the enzyme in this species is believed to be plastoquinone. Couples the redox reaction to proton translocation, and thus conserves the redox energy in a proton gradient.</text>
</comment>
<evidence type="ECO:0000256" key="18">
    <source>
        <dbReference type="ARBA" id="ARBA00031649"/>
    </source>
</evidence>